<evidence type="ECO:0000259" key="5">
    <source>
        <dbReference type="Pfam" id="PF00389"/>
    </source>
</evidence>
<dbReference type="GO" id="GO:0051287">
    <property type="term" value="F:NAD binding"/>
    <property type="evidence" value="ECO:0007669"/>
    <property type="project" value="InterPro"/>
</dbReference>
<dbReference type="OrthoDB" id="1621027at2759"/>
<protein>
    <recommendedName>
        <fullName evidence="9">Phosphoglycerate dehydrogenase</fullName>
    </recommendedName>
</protein>
<dbReference type="Proteomes" id="UP000006310">
    <property type="component" value="Chromosome 3"/>
</dbReference>
<dbReference type="InterPro" id="IPR036291">
    <property type="entry name" value="NAD(P)-bd_dom_sf"/>
</dbReference>
<dbReference type="RefSeq" id="XP_022463767.1">
    <property type="nucleotide sequence ID" value="XM_022607142.1"/>
</dbReference>
<dbReference type="CDD" id="cd12176">
    <property type="entry name" value="PGDH_3"/>
    <property type="match status" value="1"/>
</dbReference>
<name>J7S645_HUIN7</name>
<dbReference type="PANTHER" id="PTHR43761">
    <property type="entry name" value="D-ISOMER SPECIFIC 2-HYDROXYACID DEHYDROGENASE FAMILY PROTEIN (AFU_ORTHOLOGUE AFUA_1G13630)"/>
    <property type="match status" value="1"/>
</dbReference>
<evidence type="ECO:0000256" key="3">
    <source>
        <dbReference type="ARBA" id="ARBA00023027"/>
    </source>
</evidence>
<evidence type="ECO:0000259" key="6">
    <source>
        <dbReference type="Pfam" id="PF02826"/>
    </source>
</evidence>
<evidence type="ECO:0000256" key="4">
    <source>
        <dbReference type="RuleBase" id="RU003719"/>
    </source>
</evidence>
<comment type="similarity">
    <text evidence="1 4">Belongs to the D-isomer specific 2-hydroxyacid dehydrogenase family.</text>
</comment>
<dbReference type="Gene3D" id="3.40.50.720">
    <property type="entry name" value="NAD(P)-binding Rossmann-like Domain"/>
    <property type="match status" value="2"/>
</dbReference>
<dbReference type="GO" id="GO:0004617">
    <property type="term" value="F:phosphoglycerate dehydrogenase activity"/>
    <property type="evidence" value="ECO:0007669"/>
    <property type="project" value="UniProtKB-ARBA"/>
</dbReference>
<dbReference type="SUPFAM" id="SSF52283">
    <property type="entry name" value="Formate/glycerate dehydrogenase catalytic domain-like"/>
    <property type="match status" value="1"/>
</dbReference>
<gene>
    <name evidence="7" type="primary">KNAG0C04190</name>
    <name evidence="7" type="ordered locus">KNAG_0C04190</name>
</gene>
<dbReference type="Pfam" id="PF00389">
    <property type="entry name" value="2-Hacid_dh"/>
    <property type="match status" value="1"/>
</dbReference>
<dbReference type="STRING" id="1071383.J7S645"/>
<dbReference type="GO" id="GO:0047545">
    <property type="term" value="F:(S)-2-hydroxyglutarate dehydrogenase activity"/>
    <property type="evidence" value="ECO:0007669"/>
    <property type="project" value="UniProtKB-ARBA"/>
</dbReference>
<evidence type="ECO:0000313" key="8">
    <source>
        <dbReference type="Proteomes" id="UP000006310"/>
    </source>
</evidence>
<sequence>MSIFDTTFPTGVEFGEPGKSFSNRFTDSFTSTVTEHKTSAECLVKPFSTDDMKILLLEGINVSAVAVLEQQGYQIESHDSTLPEDQLIEKIKNVHAIGIRSRTRLSAKVLKHAKNLISIGCFCIGTNQVDLNYATNSGIAVFHSPFANSRSVAELALAEIVCLARQMCDMSAALHSGIWNPGRGNYWEVRGKTLGIVGYGHIGSQLSILAEAMGMKVLYYDILTIIPLGTAYQVPTLDELLKKSDFVSLHVPATPDTKHLLSHQQFAAMKKGAYVLNTSRGSVVDMVPLLENLKSGKLAGAALDVFPNEPIKNGTKEVISPKLRRWLSELSALPNVILTPHIGGATEESQTSTGAEVSTSIVRFLNEGYSIGAVNFPEVGLKPLDLEGTNIVRLLYVYRKSPDVLRRVNDALEFYNIEKQYADSCGDVAYLITDISSVRSSDIEEIYNRLKETSGRIAVRIIF</sequence>
<dbReference type="PANTHER" id="PTHR43761:SF1">
    <property type="entry name" value="D-ISOMER SPECIFIC 2-HYDROXYACID DEHYDROGENASE CATALYTIC DOMAIN-CONTAINING PROTEIN-RELATED"/>
    <property type="match status" value="1"/>
</dbReference>
<dbReference type="FunFam" id="3.40.50.720:FF:000041">
    <property type="entry name" value="D-3-phosphoglycerate dehydrogenase"/>
    <property type="match status" value="1"/>
</dbReference>
<dbReference type="SUPFAM" id="SSF51735">
    <property type="entry name" value="NAD(P)-binding Rossmann-fold domains"/>
    <property type="match status" value="1"/>
</dbReference>
<dbReference type="InterPro" id="IPR029752">
    <property type="entry name" value="D-isomer_DH_CS1"/>
</dbReference>
<dbReference type="InterPro" id="IPR006140">
    <property type="entry name" value="D-isomer_DH_NAD-bd"/>
</dbReference>
<dbReference type="Gene3D" id="3.30.70.260">
    <property type="match status" value="1"/>
</dbReference>
<keyword evidence="8" id="KW-1185">Reference proteome</keyword>
<keyword evidence="2 4" id="KW-0560">Oxidoreductase</keyword>
<dbReference type="PROSITE" id="PS00065">
    <property type="entry name" value="D_2_HYDROXYACID_DH_1"/>
    <property type="match status" value="1"/>
</dbReference>
<feature type="domain" description="D-isomer specific 2-hydroxyacid dehydrogenase catalytic" evidence="5">
    <location>
        <begin position="54"/>
        <end position="375"/>
    </location>
</feature>
<dbReference type="KEGG" id="kng:KNAG_0C04190"/>
<dbReference type="HOGENOM" id="CLU_019796_9_2_1"/>
<dbReference type="PROSITE" id="PS00670">
    <property type="entry name" value="D_2_HYDROXYACID_DH_2"/>
    <property type="match status" value="1"/>
</dbReference>
<reference evidence="8" key="2">
    <citation type="submission" date="2012-08" db="EMBL/GenBank/DDBJ databases">
        <title>Genome sequence of Kazachstania naganishii.</title>
        <authorList>
            <person name="Gordon J.L."/>
            <person name="Armisen D."/>
            <person name="Proux-Wera E."/>
            <person name="OhEigeartaigh S.S."/>
            <person name="Byrne K.P."/>
            <person name="Wolfe K.H."/>
        </authorList>
    </citation>
    <scope>NUCLEOTIDE SEQUENCE [LARGE SCALE GENOMIC DNA]</scope>
    <source>
        <strain evidence="8">ATCC MYA-139 / BCRC 22969 / CBS 8797 / CCRC 22969 / KCTC 17520 / NBRC 10181 / NCYC 3082</strain>
    </source>
</reference>
<evidence type="ECO:0000256" key="1">
    <source>
        <dbReference type="ARBA" id="ARBA00005854"/>
    </source>
</evidence>
<dbReference type="OMA" id="PHEHATV"/>
<dbReference type="AlphaFoldDB" id="J7S645"/>
<dbReference type="PROSITE" id="PS00671">
    <property type="entry name" value="D_2_HYDROXYACID_DH_3"/>
    <property type="match status" value="1"/>
</dbReference>
<evidence type="ECO:0000256" key="2">
    <source>
        <dbReference type="ARBA" id="ARBA00023002"/>
    </source>
</evidence>
<dbReference type="InterPro" id="IPR006139">
    <property type="entry name" value="D-isomer_2_OHA_DH_cat_dom"/>
</dbReference>
<accession>J7S645</accession>
<keyword evidence="3" id="KW-0520">NAD</keyword>
<evidence type="ECO:0008006" key="9">
    <source>
        <dbReference type="Google" id="ProtNLM"/>
    </source>
</evidence>
<dbReference type="InterPro" id="IPR029753">
    <property type="entry name" value="D-isomer_DH_CS"/>
</dbReference>
<feature type="domain" description="D-isomer specific 2-hydroxyacid dehydrogenase NAD-binding" evidence="6">
    <location>
        <begin position="159"/>
        <end position="343"/>
    </location>
</feature>
<dbReference type="GeneID" id="34525201"/>
<dbReference type="NCBIfam" id="NF008759">
    <property type="entry name" value="PRK11790.1"/>
    <property type="match status" value="1"/>
</dbReference>
<reference evidence="7 8" key="1">
    <citation type="journal article" date="2011" name="Proc. Natl. Acad. Sci. U.S.A.">
        <title>Evolutionary erosion of yeast sex chromosomes by mating-type switching accidents.</title>
        <authorList>
            <person name="Gordon J.L."/>
            <person name="Armisen D."/>
            <person name="Proux-Wera E."/>
            <person name="Oheigeartaigh S.S."/>
            <person name="Byrne K.P."/>
            <person name="Wolfe K.H."/>
        </authorList>
    </citation>
    <scope>NUCLEOTIDE SEQUENCE [LARGE SCALE GENOMIC DNA]</scope>
    <source>
        <strain evidence="8">ATCC MYA-139 / BCRC 22969 / CBS 8797 / CCRC 22969 / KCTC 17520 / NBRC 10181 / NCYC 3082</strain>
    </source>
</reference>
<evidence type="ECO:0000313" key="7">
    <source>
        <dbReference type="EMBL" id="CCK69521.1"/>
    </source>
</evidence>
<proteinExistence type="inferred from homology"/>
<dbReference type="EMBL" id="HE978316">
    <property type="protein sequence ID" value="CCK69521.1"/>
    <property type="molecule type" value="Genomic_DNA"/>
</dbReference>
<organism evidence="7 8">
    <name type="scientific">Huiozyma naganishii (strain ATCC MYA-139 / BCRC 22969 / CBS 8797 / KCTC 17520 / NBRC 10181 / NCYC 3082 / Yp74L-3)</name>
    <name type="common">Yeast</name>
    <name type="synonym">Kazachstania naganishii</name>
    <dbReference type="NCBI Taxonomy" id="1071383"/>
    <lineage>
        <taxon>Eukaryota</taxon>
        <taxon>Fungi</taxon>
        <taxon>Dikarya</taxon>
        <taxon>Ascomycota</taxon>
        <taxon>Saccharomycotina</taxon>
        <taxon>Saccharomycetes</taxon>
        <taxon>Saccharomycetales</taxon>
        <taxon>Saccharomycetaceae</taxon>
        <taxon>Huiozyma</taxon>
    </lineage>
</organism>
<dbReference type="GO" id="GO:0006564">
    <property type="term" value="P:L-serine biosynthetic process"/>
    <property type="evidence" value="ECO:0007669"/>
    <property type="project" value="UniProtKB-ARBA"/>
</dbReference>
<dbReference type="InterPro" id="IPR050418">
    <property type="entry name" value="D-iso_2-hydroxyacid_DH_PdxB"/>
</dbReference>
<dbReference type="Pfam" id="PF02826">
    <property type="entry name" value="2-Hacid_dh_C"/>
    <property type="match status" value="1"/>
</dbReference>
<dbReference type="eggNOG" id="KOG0068">
    <property type="taxonomic scope" value="Eukaryota"/>
</dbReference>